<evidence type="ECO:0000313" key="1">
    <source>
        <dbReference type="EMBL" id="UQS84031.1"/>
    </source>
</evidence>
<dbReference type="EMBL" id="CP093365">
    <property type="protein sequence ID" value="UQS84031.1"/>
    <property type="molecule type" value="Genomic_DNA"/>
</dbReference>
<keyword evidence="2" id="KW-1185">Reference proteome</keyword>
<protein>
    <submittedName>
        <fullName evidence="1">Uncharacterized protein</fullName>
    </submittedName>
</protein>
<dbReference type="RefSeq" id="WP_249513215.1">
    <property type="nucleotide sequence ID" value="NZ_CP093365.1"/>
</dbReference>
<evidence type="ECO:0000313" key="2">
    <source>
        <dbReference type="Proteomes" id="UP000831947"/>
    </source>
</evidence>
<gene>
    <name evidence="1" type="ORF">MOO47_02275</name>
</gene>
<dbReference type="Proteomes" id="UP000831947">
    <property type="component" value="Chromosome"/>
</dbReference>
<accession>A0ABY4PET4</accession>
<reference evidence="1 2" key="1">
    <citation type="journal article" date="2022" name="Int. J. Syst. Evol. Microbiol.">
        <title>Apilactobacillus apisilvae sp. nov., Nicolia spurrieriana gen. nov. sp. nov., Bombilactobacillus folatiphilus sp. nov. and Bombilactobacillus thymidiniphilus sp. nov., four new lactic acid bacterial isolates from stingless bees Tetragonula carbonaria and Austroplebeia australis.</title>
        <authorList>
            <person name="Oliphant S.A."/>
            <person name="Watson-Haigh N.S."/>
            <person name="Sumby K.M."/>
            <person name="Gardner J."/>
            <person name="Groom S."/>
            <person name="Jiranek V."/>
        </authorList>
    </citation>
    <scope>NUCLEOTIDE SEQUENCE [LARGE SCALE GENOMIC DNA]</scope>
    <source>
        <strain evidence="1 2">SG4_A1</strain>
    </source>
</reference>
<organism evidence="1 2">
    <name type="scientific">Bombilactobacillus thymidiniphilus</name>
    <dbReference type="NCBI Taxonomy" id="2923363"/>
    <lineage>
        <taxon>Bacteria</taxon>
        <taxon>Bacillati</taxon>
        <taxon>Bacillota</taxon>
        <taxon>Bacilli</taxon>
        <taxon>Lactobacillales</taxon>
        <taxon>Lactobacillaceae</taxon>
        <taxon>Bombilactobacillus</taxon>
    </lineage>
</organism>
<proteinExistence type="predicted"/>
<name>A0ABY4PET4_9LACO</name>
<sequence length="47" mass="5246">MQKFMILLLVLCLISVGAGILLESWWLGIVPLFVALWPAAYFGSSDY</sequence>